<protein>
    <submittedName>
        <fullName evidence="1">Uncharacterized protein</fullName>
    </submittedName>
</protein>
<sequence>MKKIAGMILAIIISYAVYHGDQWFNSDQEETTEVTTPQQE</sequence>
<dbReference type="AlphaFoldDB" id="A0A2W0C9M9"/>
<reference evidence="1 2" key="1">
    <citation type="submission" date="2018-01" db="EMBL/GenBank/DDBJ databases">
        <title>Genome sequence of the PGP bacterium Paenibacillus illinoisensis E3.</title>
        <authorList>
            <person name="Rolli E."/>
            <person name="Marasco R."/>
            <person name="Bessem C."/>
            <person name="Michoud G."/>
            <person name="Gaiarsa S."/>
            <person name="Borin S."/>
            <person name="Daffonchio D."/>
        </authorList>
    </citation>
    <scope>NUCLEOTIDE SEQUENCE [LARGE SCALE GENOMIC DNA]</scope>
    <source>
        <strain evidence="1 2">E3</strain>
    </source>
</reference>
<gene>
    <name evidence="1" type="ORF">PIL02S_01913</name>
</gene>
<comment type="caution">
    <text evidence="1">The sequence shown here is derived from an EMBL/GenBank/DDBJ whole genome shotgun (WGS) entry which is preliminary data.</text>
</comment>
<accession>A0A2W0C9M9</accession>
<proteinExistence type="predicted"/>
<dbReference type="EMBL" id="PRLG01000015">
    <property type="protein sequence ID" value="PYY29713.1"/>
    <property type="molecule type" value="Genomic_DNA"/>
</dbReference>
<evidence type="ECO:0000313" key="2">
    <source>
        <dbReference type="Proteomes" id="UP000247459"/>
    </source>
</evidence>
<evidence type="ECO:0000313" key="1">
    <source>
        <dbReference type="EMBL" id="PYY29713.1"/>
    </source>
</evidence>
<name>A0A2W0C9M9_9BACL</name>
<dbReference type="RefSeq" id="WP_258377619.1">
    <property type="nucleotide sequence ID" value="NZ_PRLG01000015.1"/>
</dbReference>
<dbReference type="Proteomes" id="UP000247459">
    <property type="component" value="Unassembled WGS sequence"/>
</dbReference>
<organism evidence="1 2">
    <name type="scientific">Paenibacillus illinoisensis</name>
    <dbReference type="NCBI Taxonomy" id="59845"/>
    <lineage>
        <taxon>Bacteria</taxon>
        <taxon>Bacillati</taxon>
        <taxon>Bacillota</taxon>
        <taxon>Bacilli</taxon>
        <taxon>Bacillales</taxon>
        <taxon>Paenibacillaceae</taxon>
        <taxon>Paenibacillus</taxon>
    </lineage>
</organism>